<dbReference type="Proteomes" id="UP000886744">
    <property type="component" value="Unassembled WGS sequence"/>
</dbReference>
<feature type="compositionally biased region" description="Polar residues" evidence="1">
    <location>
        <begin position="300"/>
        <end position="311"/>
    </location>
</feature>
<dbReference type="AlphaFoldDB" id="A0A9D1E015"/>
<reference evidence="3" key="1">
    <citation type="submission" date="2020-10" db="EMBL/GenBank/DDBJ databases">
        <authorList>
            <person name="Gilroy R."/>
        </authorList>
    </citation>
    <scope>NUCLEOTIDE SEQUENCE</scope>
    <source>
        <strain evidence="3">ChiHjej13B12-12457</strain>
    </source>
</reference>
<feature type="domain" description="Transposase IS200-like" evidence="2">
    <location>
        <begin position="2"/>
        <end position="111"/>
    </location>
</feature>
<dbReference type="Gene3D" id="3.30.70.1290">
    <property type="entry name" value="Transposase IS200-like"/>
    <property type="match status" value="1"/>
</dbReference>
<feature type="region of interest" description="Disordered" evidence="1">
    <location>
        <begin position="300"/>
        <end position="335"/>
    </location>
</feature>
<evidence type="ECO:0000313" key="4">
    <source>
        <dbReference type="Proteomes" id="UP000886744"/>
    </source>
</evidence>
<name>A0A9D1E015_9BACT</name>
<dbReference type="InterPro" id="IPR002686">
    <property type="entry name" value="Transposase_17"/>
</dbReference>
<accession>A0A9D1E015</accession>
<dbReference type="SUPFAM" id="SSF143422">
    <property type="entry name" value="Transposase IS200-like"/>
    <property type="match status" value="1"/>
</dbReference>
<evidence type="ECO:0000259" key="2">
    <source>
        <dbReference type="SMART" id="SM01321"/>
    </source>
</evidence>
<dbReference type="EMBL" id="DVHI01000013">
    <property type="protein sequence ID" value="HIR61996.1"/>
    <property type="molecule type" value="Genomic_DNA"/>
</dbReference>
<dbReference type="GO" id="GO:0003677">
    <property type="term" value="F:DNA binding"/>
    <property type="evidence" value="ECO:0007669"/>
    <property type="project" value="InterPro"/>
</dbReference>
<protein>
    <recommendedName>
        <fullName evidence="2">Transposase IS200-like domain-containing protein</fullName>
    </recommendedName>
</protein>
<dbReference type="GO" id="GO:0006313">
    <property type="term" value="P:DNA transposition"/>
    <property type="evidence" value="ECO:0007669"/>
    <property type="project" value="InterPro"/>
</dbReference>
<organism evidence="3 4">
    <name type="scientific">Candidatus Coprenecus avistercoris</name>
    <dbReference type="NCBI Taxonomy" id="2840730"/>
    <lineage>
        <taxon>Bacteria</taxon>
        <taxon>Pseudomonadati</taxon>
        <taxon>Bacteroidota</taxon>
        <taxon>Bacteroidia</taxon>
        <taxon>Bacteroidales</taxon>
        <taxon>Rikenellaceae</taxon>
        <taxon>Rikenellaceae incertae sedis</taxon>
        <taxon>Candidatus Coprenecus</taxon>
    </lineage>
</organism>
<sequence>MKNTCVYHLCVSCKKGLMFRSRQDYIRFINNMALLAYKYHIRILAFAVMSNHYHIGIMTDDYEKFFRSLKVSYSNYYFHKYGVSLPRTSGFVQEATGNLHIVTLIAYILRNSVHHGIVGHPFAYPYSSAGCYFSYNGSLYSIGHAPVIKRVTTTAPNEYKSNSDREGMIDPMTFVDFRMTETLFTSSGRLMYFLSRYSGPKWEQEQRKEDSSVKPITLQSVECQGIDIEACMKNEKGHSSLLIPDQLLCEWIDGKAVPYYGLTSFAQLDWEQRTEIAKALRSRWKVSEEQAERCLYFRTKTSAGPSGTGTPVHNEERADQAPSSDIRTRKLQVAR</sequence>
<dbReference type="PANTHER" id="PTHR34322:SF2">
    <property type="entry name" value="TRANSPOSASE IS200-LIKE DOMAIN-CONTAINING PROTEIN"/>
    <property type="match status" value="1"/>
</dbReference>
<evidence type="ECO:0000313" key="3">
    <source>
        <dbReference type="EMBL" id="HIR61996.1"/>
    </source>
</evidence>
<dbReference type="PANTHER" id="PTHR34322">
    <property type="entry name" value="TRANSPOSASE, Y1_TNP DOMAIN-CONTAINING"/>
    <property type="match status" value="1"/>
</dbReference>
<evidence type="ECO:0000256" key="1">
    <source>
        <dbReference type="SAM" id="MobiDB-lite"/>
    </source>
</evidence>
<dbReference type="SMART" id="SM01321">
    <property type="entry name" value="Y1_Tnp"/>
    <property type="match status" value="1"/>
</dbReference>
<dbReference type="InterPro" id="IPR036515">
    <property type="entry name" value="Transposase_17_sf"/>
</dbReference>
<comment type="caution">
    <text evidence="3">The sequence shown here is derived from an EMBL/GenBank/DDBJ whole genome shotgun (WGS) entry which is preliminary data.</text>
</comment>
<proteinExistence type="predicted"/>
<dbReference type="GO" id="GO:0004803">
    <property type="term" value="F:transposase activity"/>
    <property type="evidence" value="ECO:0007669"/>
    <property type="project" value="InterPro"/>
</dbReference>
<gene>
    <name evidence="3" type="ORF">IAC94_00530</name>
</gene>
<reference evidence="3" key="2">
    <citation type="journal article" date="2021" name="PeerJ">
        <title>Extensive microbial diversity within the chicken gut microbiome revealed by metagenomics and culture.</title>
        <authorList>
            <person name="Gilroy R."/>
            <person name="Ravi A."/>
            <person name="Getino M."/>
            <person name="Pursley I."/>
            <person name="Horton D.L."/>
            <person name="Alikhan N.F."/>
            <person name="Baker D."/>
            <person name="Gharbi K."/>
            <person name="Hall N."/>
            <person name="Watson M."/>
            <person name="Adriaenssens E.M."/>
            <person name="Foster-Nyarko E."/>
            <person name="Jarju S."/>
            <person name="Secka A."/>
            <person name="Antonio M."/>
            <person name="Oren A."/>
            <person name="Chaudhuri R.R."/>
            <person name="La Ragione R."/>
            <person name="Hildebrand F."/>
            <person name="Pallen M.J."/>
        </authorList>
    </citation>
    <scope>NUCLEOTIDE SEQUENCE</scope>
    <source>
        <strain evidence="3">ChiHjej13B12-12457</strain>
    </source>
</reference>